<dbReference type="InterPro" id="IPR014001">
    <property type="entry name" value="Helicase_ATP-bd"/>
</dbReference>
<keyword evidence="10" id="KW-0413">Isomerase</keyword>
<proteinExistence type="inferred from homology"/>
<evidence type="ECO:0000256" key="3">
    <source>
        <dbReference type="ARBA" id="ARBA00022763"/>
    </source>
</evidence>
<comment type="catalytic activity">
    <reaction evidence="11 13">
        <text>Couples ATP hydrolysis with the unwinding of duplex DNA by translocating in the 3'-5' direction.</text>
        <dbReference type="EC" id="5.6.2.4"/>
    </reaction>
</comment>
<evidence type="ECO:0000256" key="11">
    <source>
        <dbReference type="ARBA" id="ARBA00034617"/>
    </source>
</evidence>
<evidence type="ECO:0000256" key="13">
    <source>
        <dbReference type="RuleBase" id="RU363016"/>
    </source>
</evidence>
<comment type="catalytic activity">
    <reaction evidence="12 13">
        <text>ATP + H2O = ADP + phosphate + H(+)</text>
        <dbReference type="Rhea" id="RHEA:13065"/>
        <dbReference type="ChEBI" id="CHEBI:15377"/>
        <dbReference type="ChEBI" id="CHEBI:15378"/>
        <dbReference type="ChEBI" id="CHEBI:30616"/>
        <dbReference type="ChEBI" id="CHEBI:43474"/>
        <dbReference type="ChEBI" id="CHEBI:456216"/>
        <dbReference type="EC" id="5.6.2.4"/>
    </reaction>
</comment>
<dbReference type="RefSeq" id="WP_086700550.1">
    <property type="nucleotide sequence ID" value="NZ_JAKKZF010000150.1"/>
</dbReference>
<dbReference type="InterPro" id="IPR047112">
    <property type="entry name" value="RecG/Mfd"/>
</dbReference>
<dbReference type="Pfam" id="PF00271">
    <property type="entry name" value="Helicase_C"/>
    <property type="match status" value="1"/>
</dbReference>
<evidence type="ECO:0000313" key="17">
    <source>
        <dbReference type="EMBL" id="MCG0067366.1"/>
    </source>
</evidence>
<dbReference type="PANTHER" id="PTHR47964">
    <property type="entry name" value="ATP-DEPENDENT DNA HELICASE HOMOLOG RECG, CHLOROPLASTIC"/>
    <property type="match status" value="1"/>
</dbReference>
<dbReference type="PROSITE" id="PS51194">
    <property type="entry name" value="HELICASE_CTER"/>
    <property type="match status" value="1"/>
</dbReference>
<dbReference type="PANTHER" id="PTHR47964:SF1">
    <property type="entry name" value="ATP-DEPENDENT DNA HELICASE HOMOLOG RECG, CHLOROPLASTIC"/>
    <property type="match status" value="1"/>
</dbReference>
<dbReference type="CDD" id="cd04488">
    <property type="entry name" value="RecG_wedge_OBF"/>
    <property type="match status" value="1"/>
</dbReference>
<feature type="compositionally biased region" description="Basic and acidic residues" evidence="14">
    <location>
        <begin position="537"/>
        <end position="555"/>
    </location>
</feature>
<feature type="region of interest" description="Disordered" evidence="14">
    <location>
        <begin position="529"/>
        <end position="556"/>
    </location>
</feature>
<dbReference type="InterPro" id="IPR004609">
    <property type="entry name" value="ATP-dep_DNA_helicase_RecG"/>
</dbReference>
<comment type="function">
    <text evidence="13">Plays a critical role in recombination and DNA repair. Helps process Holliday junction intermediates to mature products by catalyzing branch migration. Has replication fork regression activity, unwinds stalled or blocked replication forks to make a HJ that can be resolved. Has a DNA unwinding activity characteristic of a DNA helicase with 3'-5' polarity.</text>
</comment>
<dbReference type="InterPro" id="IPR001650">
    <property type="entry name" value="Helicase_C-like"/>
</dbReference>
<evidence type="ECO:0000256" key="1">
    <source>
        <dbReference type="ARBA" id="ARBA00007504"/>
    </source>
</evidence>
<dbReference type="InterPro" id="IPR027417">
    <property type="entry name" value="P-loop_NTPase"/>
</dbReference>
<dbReference type="GO" id="GO:0003678">
    <property type="term" value="F:DNA helicase activity"/>
    <property type="evidence" value="ECO:0007669"/>
    <property type="project" value="UniProtKB-EC"/>
</dbReference>
<evidence type="ECO:0000313" key="18">
    <source>
        <dbReference type="Proteomes" id="UP001299012"/>
    </source>
</evidence>
<dbReference type="NCBIfam" id="TIGR00643">
    <property type="entry name" value="recG"/>
    <property type="match status" value="1"/>
</dbReference>
<dbReference type="EC" id="5.6.2.4" evidence="13"/>
<keyword evidence="3 13" id="KW-0227">DNA damage</keyword>
<evidence type="ECO:0000256" key="10">
    <source>
        <dbReference type="ARBA" id="ARBA00023235"/>
    </source>
</evidence>
<evidence type="ECO:0000256" key="14">
    <source>
        <dbReference type="SAM" id="MobiDB-lite"/>
    </source>
</evidence>
<gene>
    <name evidence="17" type="primary">recG</name>
    <name evidence="17" type="ORF">L0F81_29540</name>
</gene>
<evidence type="ECO:0000259" key="15">
    <source>
        <dbReference type="PROSITE" id="PS51192"/>
    </source>
</evidence>
<dbReference type="GO" id="GO:0016787">
    <property type="term" value="F:hydrolase activity"/>
    <property type="evidence" value="ECO:0007669"/>
    <property type="project" value="UniProtKB-KW"/>
</dbReference>
<name>A0ABS9JPE2_9ACTN</name>
<dbReference type="Proteomes" id="UP001299012">
    <property type="component" value="Unassembled WGS sequence"/>
</dbReference>
<evidence type="ECO:0000256" key="2">
    <source>
        <dbReference type="ARBA" id="ARBA00022741"/>
    </source>
</evidence>
<evidence type="ECO:0000256" key="5">
    <source>
        <dbReference type="ARBA" id="ARBA00022806"/>
    </source>
</evidence>
<feature type="domain" description="Helicase ATP-binding" evidence="15">
    <location>
        <begin position="292"/>
        <end position="483"/>
    </location>
</feature>
<evidence type="ECO:0000256" key="12">
    <source>
        <dbReference type="ARBA" id="ARBA00048988"/>
    </source>
</evidence>
<dbReference type="SUPFAM" id="SSF52540">
    <property type="entry name" value="P-loop containing nucleoside triphosphate hydrolases"/>
    <property type="match status" value="2"/>
</dbReference>
<keyword evidence="5 13" id="KW-0347">Helicase</keyword>
<dbReference type="Pfam" id="PF00270">
    <property type="entry name" value="DEAD"/>
    <property type="match status" value="1"/>
</dbReference>
<evidence type="ECO:0000256" key="6">
    <source>
        <dbReference type="ARBA" id="ARBA00022840"/>
    </source>
</evidence>
<organism evidence="17 18">
    <name type="scientific">Streptomyces tricolor</name>
    <dbReference type="NCBI Taxonomy" id="68277"/>
    <lineage>
        <taxon>Bacteria</taxon>
        <taxon>Bacillati</taxon>
        <taxon>Actinomycetota</taxon>
        <taxon>Actinomycetes</taxon>
        <taxon>Kitasatosporales</taxon>
        <taxon>Streptomycetaceae</taxon>
        <taxon>Streptomyces</taxon>
        <taxon>Streptomyces violaceoruber group</taxon>
    </lineage>
</organism>
<dbReference type="Gene3D" id="2.40.50.140">
    <property type="entry name" value="Nucleic acid-binding proteins"/>
    <property type="match status" value="1"/>
</dbReference>
<evidence type="ECO:0000256" key="8">
    <source>
        <dbReference type="ARBA" id="ARBA00023172"/>
    </source>
</evidence>
<reference evidence="17 18" key="1">
    <citation type="submission" date="2022-01" db="EMBL/GenBank/DDBJ databases">
        <title>Draft Genome Sequences of Seven Type Strains of the Genus Streptomyces.</title>
        <authorList>
            <person name="Aziz S."/>
            <person name="Coretto E."/>
            <person name="Chronakova A."/>
            <person name="Sproer C."/>
            <person name="Huber K."/>
            <person name="Nouioui I."/>
            <person name="Gross H."/>
        </authorList>
    </citation>
    <scope>NUCLEOTIDE SEQUENCE [LARGE SCALE GENOMIC DNA]</scope>
    <source>
        <strain evidence="17 18">DSM 41685</strain>
    </source>
</reference>
<dbReference type="EMBL" id="JAKKZF010000150">
    <property type="protein sequence ID" value="MCG0067366.1"/>
    <property type="molecule type" value="Genomic_DNA"/>
</dbReference>
<comment type="caution">
    <text evidence="17">The sequence shown here is derived from an EMBL/GenBank/DDBJ whole genome shotgun (WGS) entry which is preliminary data.</text>
</comment>
<keyword evidence="4 13" id="KW-0378">Hydrolase</keyword>
<keyword evidence="8 13" id="KW-0233">DNA recombination</keyword>
<accession>A0ABS9JPE2</accession>
<dbReference type="InterPro" id="IPR012340">
    <property type="entry name" value="NA-bd_OB-fold"/>
</dbReference>
<keyword evidence="2 13" id="KW-0547">Nucleotide-binding</keyword>
<dbReference type="InterPro" id="IPR004365">
    <property type="entry name" value="NA-bd_OB_tRNA"/>
</dbReference>
<evidence type="ECO:0000256" key="7">
    <source>
        <dbReference type="ARBA" id="ARBA00023125"/>
    </source>
</evidence>
<keyword evidence="18" id="KW-1185">Reference proteome</keyword>
<dbReference type="Pfam" id="PF01336">
    <property type="entry name" value="tRNA_anti-codon"/>
    <property type="match status" value="1"/>
</dbReference>
<dbReference type="Gene3D" id="3.40.50.300">
    <property type="entry name" value="P-loop containing nucleotide triphosphate hydrolases"/>
    <property type="match status" value="2"/>
</dbReference>
<evidence type="ECO:0000256" key="4">
    <source>
        <dbReference type="ARBA" id="ARBA00022801"/>
    </source>
</evidence>
<dbReference type="NCBIfam" id="NF008168">
    <property type="entry name" value="PRK10917.2-2"/>
    <property type="match status" value="1"/>
</dbReference>
<dbReference type="NCBIfam" id="NF008167">
    <property type="entry name" value="PRK10917.2-1"/>
    <property type="match status" value="1"/>
</dbReference>
<protein>
    <recommendedName>
        <fullName evidence="13">ATP-dependent DNA helicase RecG</fullName>
        <ecNumber evidence="13">5.6.2.4</ecNumber>
    </recommendedName>
</protein>
<dbReference type="SMART" id="SM00490">
    <property type="entry name" value="HELICc"/>
    <property type="match status" value="1"/>
</dbReference>
<dbReference type="SMART" id="SM00487">
    <property type="entry name" value="DEXDc"/>
    <property type="match status" value="1"/>
</dbReference>
<comment type="similarity">
    <text evidence="1 13">Belongs to the helicase family. RecG subfamily.</text>
</comment>
<dbReference type="CDD" id="cd17992">
    <property type="entry name" value="DEXHc_RecG"/>
    <property type="match status" value="1"/>
</dbReference>
<dbReference type="PROSITE" id="PS51192">
    <property type="entry name" value="HELICASE_ATP_BIND_1"/>
    <property type="match status" value="1"/>
</dbReference>
<evidence type="ECO:0000256" key="9">
    <source>
        <dbReference type="ARBA" id="ARBA00023204"/>
    </source>
</evidence>
<keyword evidence="9 13" id="KW-0234">DNA repair</keyword>
<sequence>MDLVPALEEPLKQPLKSVLGPATAKVMAEHLGLRTVGDLLHHYPRRYEERGQLTHLADLPMDEHVTVVAQVADARLHTFASAKAPRGKGQRLEVTITDGSGRLQLVFFGNGVHKPHKELLPGTRAMFAGKVSVFNRRLQLAHPAYELLRGDSEEAVETWAGALIPIYPATAKLESWKIGKAVQTVLPSAQEALDPLPPALREGRGLLPLPEALLKIHRPHTKADIADARARLKWDEAFVLQVALARRRHADTLLPAVPRVPGPDGILAAFDDRLPFTLTEGQQKVSREIFADLATAHPMHRLLQGEVGSGKTMVALRAMLAVVDAGGQAAMLAPTEVLAQQHHRSVTEMMGELASWGLWREAPPQKGGGGRREGGMLGGPEHATKVVLLTGSMGMAARRQALLDLATGEAGIVIGTHALIEDKVQFHDLGLVVVDEQHRFGVEQRDALRGKGKQPPHLLVMTATPIPRTVAMTVFGDLETSVLDQLPAGRSPIASHVVPAADKPHFLARAWERVREEVAAGHQAYVVCPRIGDEEDDPKKAGKKKDPEGEADKRPPLAVLEVADQLSRGPLQGLKVEVLHGRMHPDDKDAVMRRFAAGETDVLVATTVIEVGVNVPNATAMVIMDADRFGVSQLHQLRGRVGRGSAPGLCLLVTEMPEASPARQRLAAVASTLDGFELSRIDLEQRREGDVLGQAQSGARSSLRVLAVIEDEEVIAEARQEAAAVVAADPELERLPGLRTALDALLDEEREQYLEKG</sequence>
<dbReference type="SUPFAM" id="SSF50249">
    <property type="entry name" value="Nucleic acid-binding proteins"/>
    <property type="match status" value="1"/>
</dbReference>
<evidence type="ECO:0000259" key="16">
    <source>
        <dbReference type="PROSITE" id="PS51194"/>
    </source>
</evidence>
<feature type="domain" description="Helicase C-terminal" evidence="16">
    <location>
        <begin position="506"/>
        <end position="684"/>
    </location>
</feature>
<dbReference type="InterPro" id="IPR011545">
    <property type="entry name" value="DEAD/DEAH_box_helicase_dom"/>
</dbReference>
<keyword evidence="6 13" id="KW-0067">ATP-binding</keyword>
<keyword evidence="7" id="KW-0238">DNA-binding</keyword>